<protein>
    <submittedName>
        <fullName evidence="1">Uncharacterized protein</fullName>
    </submittedName>
</protein>
<dbReference type="Proteomes" id="UP001165960">
    <property type="component" value="Unassembled WGS sequence"/>
</dbReference>
<gene>
    <name evidence="1" type="ORF">DSO57_1013860</name>
</gene>
<accession>A0ACC2U3X0</accession>
<reference evidence="1" key="1">
    <citation type="submission" date="2022-04" db="EMBL/GenBank/DDBJ databases">
        <title>Genome of the entomopathogenic fungus Entomophthora muscae.</title>
        <authorList>
            <person name="Elya C."/>
            <person name="Lovett B.R."/>
            <person name="Lee E."/>
            <person name="Macias A.M."/>
            <person name="Hajek A.E."/>
            <person name="De Bivort B.L."/>
            <person name="Kasson M.T."/>
            <person name="De Fine Licht H.H."/>
            <person name="Stajich J.E."/>
        </authorList>
    </citation>
    <scope>NUCLEOTIDE SEQUENCE</scope>
    <source>
        <strain evidence="1">Berkeley</strain>
    </source>
</reference>
<proteinExistence type="predicted"/>
<keyword evidence="2" id="KW-1185">Reference proteome</keyword>
<organism evidence="1 2">
    <name type="scientific">Entomophthora muscae</name>
    <dbReference type="NCBI Taxonomy" id="34485"/>
    <lineage>
        <taxon>Eukaryota</taxon>
        <taxon>Fungi</taxon>
        <taxon>Fungi incertae sedis</taxon>
        <taxon>Zoopagomycota</taxon>
        <taxon>Entomophthoromycotina</taxon>
        <taxon>Entomophthoromycetes</taxon>
        <taxon>Entomophthorales</taxon>
        <taxon>Entomophthoraceae</taxon>
        <taxon>Entomophthora</taxon>
    </lineage>
</organism>
<evidence type="ECO:0000313" key="1">
    <source>
        <dbReference type="EMBL" id="KAJ9081515.1"/>
    </source>
</evidence>
<dbReference type="EMBL" id="QTSX02001472">
    <property type="protein sequence ID" value="KAJ9081515.1"/>
    <property type="molecule type" value="Genomic_DNA"/>
</dbReference>
<comment type="caution">
    <text evidence="1">The sequence shown here is derived from an EMBL/GenBank/DDBJ whole genome shotgun (WGS) entry which is preliminary data.</text>
</comment>
<name>A0ACC2U3X0_9FUNG</name>
<sequence>MEPHVTLKPMPAPSPDLSINHTDKLFEIVYITLTGVIDTIILAAGLWSWVGKSFSYLFKLAPLLWWALPAKNLAQVIPENNGPAAQDWVPDSEGYWLGLFVCLDVPIKVDGVRSMIIYALIGRNVLLNGPHHFKGSEFCHNHNLRALYGEFL</sequence>
<evidence type="ECO:0000313" key="2">
    <source>
        <dbReference type="Proteomes" id="UP001165960"/>
    </source>
</evidence>